<accession>A0ABU5IFY0</accession>
<organism evidence="1 2">
    <name type="scientific">Azohydromonas lata</name>
    <dbReference type="NCBI Taxonomy" id="45677"/>
    <lineage>
        <taxon>Bacteria</taxon>
        <taxon>Pseudomonadati</taxon>
        <taxon>Pseudomonadota</taxon>
        <taxon>Betaproteobacteria</taxon>
        <taxon>Burkholderiales</taxon>
        <taxon>Sphaerotilaceae</taxon>
        <taxon>Azohydromonas</taxon>
    </lineage>
</organism>
<evidence type="ECO:0000313" key="2">
    <source>
        <dbReference type="Proteomes" id="UP001293718"/>
    </source>
</evidence>
<proteinExistence type="predicted"/>
<dbReference type="EMBL" id="JAXOJX010000012">
    <property type="protein sequence ID" value="MDZ5456858.1"/>
    <property type="molecule type" value="Genomic_DNA"/>
</dbReference>
<gene>
    <name evidence="1" type="ORF">SM757_09775</name>
</gene>
<dbReference type="RefSeq" id="WP_322465294.1">
    <property type="nucleotide sequence ID" value="NZ_JAXOJX010000012.1"/>
</dbReference>
<evidence type="ECO:0000313" key="1">
    <source>
        <dbReference type="EMBL" id="MDZ5456858.1"/>
    </source>
</evidence>
<sequence length="68" mass="7845">MSRRYAADYVRAWHALLRHPGLRQLEEAWHGLDFLVRRVETGSRLMVERPWAEARHGGLQHALKTAGG</sequence>
<reference evidence="1 2" key="1">
    <citation type="submission" date="2023-11" db="EMBL/GenBank/DDBJ databases">
        <title>Draft genome of Azohydromonas lata strain H1 (DSM1123), a polyhydroxyalkanoate producer.</title>
        <authorList>
            <person name="Traversa D."/>
            <person name="D'Addabbo P."/>
            <person name="Pazzani C."/>
            <person name="Manzari C."/>
            <person name="Chiara M."/>
            <person name="Scrascia M."/>
        </authorList>
    </citation>
    <scope>NUCLEOTIDE SEQUENCE [LARGE SCALE GENOMIC DNA]</scope>
    <source>
        <strain evidence="1 2">H1</strain>
    </source>
</reference>
<comment type="caution">
    <text evidence="1">The sequence shown here is derived from an EMBL/GenBank/DDBJ whole genome shotgun (WGS) entry which is preliminary data.</text>
</comment>
<dbReference type="Proteomes" id="UP001293718">
    <property type="component" value="Unassembled WGS sequence"/>
</dbReference>
<keyword evidence="2" id="KW-1185">Reference proteome</keyword>
<protein>
    <submittedName>
        <fullName evidence="1">Uncharacterized protein</fullName>
    </submittedName>
</protein>
<name>A0ABU5IFY0_9BURK</name>